<feature type="transmembrane region" description="Helical" evidence="1">
    <location>
        <begin position="36"/>
        <end position="57"/>
    </location>
</feature>
<sequence>MNRNRTLIFTKTLYLLVIIGAIISGIIIYNDINNNIAIKFVLGYALLCVFFILYVPIITVVNARKLKMEYIKKLLKEFVICFAMFFVLNCILDYLFISPNIDFLDALSDAGSLSFCVTFIDVTFLKKDTN</sequence>
<dbReference type="RefSeq" id="WP_160360284.1">
    <property type="nucleotide sequence ID" value="NZ_WSRQ01000034.1"/>
</dbReference>
<keyword evidence="1" id="KW-1133">Transmembrane helix</keyword>
<protein>
    <submittedName>
        <fullName evidence="2">Uncharacterized protein</fullName>
    </submittedName>
</protein>
<reference evidence="2" key="1">
    <citation type="submission" date="2019-12" db="EMBL/GenBank/DDBJ databases">
        <title>Microbes associate with the intestines of laboratory mice.</title>
        <authorList>
            <person name="Navarre W."/>
            <person name="Wong E."/>
        </authorList>
    </citation>
    <scope>NUCLEOTIDE SEQUENCE</scope>
    <source>
        <strain evidence="2">NM79_F5</strain>
    </source>
</reference>
<comment type="caution">
    <text evidence="2">The sequence shown here is derived from an EMBL/GenBank/DDBJ whole genome shotgun (WGS) entry which is preliminary data.</text>
</comment>
<feature type="transmembrane region" description="Helical" evidence="1">
    <location>
        <begin position="12"/>
        <end position="30"/>
    </location>
</feature>
<dbReference type="EMBL" id="WSRQ01000034">
    <property type="protein sequence ID" value="MVX65574.1"/>
    <property type="molecule type" value="Genomic_DNA"/>
</dbReference>
<keyword evidence="1" id="KW-0812">Transmembrane</keyword>
<evidence type="ECO:0000256" key="1">
    <source>
        <dbReference type="SAM" id="Phobius"/>
    </source>
</evidence>
<evidence type="ECO:0000313" key="3">
    <source>
        <dbReference type="Proteomes" id="UP000656077"/>
    </source>
</evidence>
<organism evidence="2 3">
    <name type="scientific">Clostridium chromiireducens</name>
    <dbReference type="NCBI Taxonomy" id="225345"/>
    <lineage>
        <taxon>Bacteria</taxon>
        <taxon>Bacillati</taxon>
        <taxon>Bacillota</taxon>
        <taxon>Clostridia</taxon>
        <taxon>Eubacteriales</taxon>
        <taxon>Clostridiaceae</taxon>
        <taxon>Clostridium</taxon>
    </lineage>
</organism>
<name>A0A964W3S1_9CLOT</name>
<keyword evidence="1" id="KW-0472">Membrane</keyword>
<feature type="transmembrane region" description="Helical" evidence="1">
    <location>
        <begin position="78"/>
        <end position="97"/>
    </location>
</feature>
<dbReference type="AlphaFoldDB" id="A0A964W3S1"/>
<evidence type="ECO:0000313" key="2">
    <source>
        <dbReference type="EMBL" id="MVX65574.1"/>
    </source>
</evidence>
<gene>
    <name evidence="2" type="ORF">GKZ28_17985</name>
</gene>
<proteinExistence type="predicted"/>
<dbReference type="Proteomes" id="UP000656077">
    <property type="component" value="Unassembled WGS sequence"/>
</dbReference>
<accession>A0A964W3S1</accession>